<dbReference type="Proteomes" id="UP001501195">
    <property type="component" value="Unassembled WGS sequence"/>
</dbReference>
<evidence type="ECO:0000256" key="1">
    <source>
        <dbReference type="SAM" id="SignalP"/>
    </source>
</evidence>
<comment type="caution">
    <text evidence="2">The sequence shown here is derived from an EMBL/GenBank/DDBJ whole genome shotgun (WGS) entry which is preliminary data.</text>
</comment>
<organism evidence="2 3">
    <name type="scientific">Kineococcus glutinatus</name>
    <dbReference type="NCBI Taxonomy" id="1070872"/>
    <lineage>
        <taxon>Bacteria</taxon>
        <taxon>Bacillati</taxon>
        <taxon>Actinomycetota</taxon>
        <taxon>Actinomycetes</taxon>
        <taxon>Kineosporiales</taxon>
        <taxon>Kineosporiaceae</taxon>
        <taxon>Kineococcus</taxon>
    </lineage>
</organism>
<evidence type="ECO:0000313" key="3">
    <source>
        <dbReference type="Proteomes" id="UP001501195"/>
    </source>
</evidence>
<feature type="chain" id="PRO_5046377818" evidence="1">
    <location>
        <begin position="38"/>
        <end position="362"/>
    </location>
</feature>
<name>A0ABP9HH40_9ACTN</name>
<evidence type="ECO:0000313" key="2">
    <source>
        <dbReference type="EMBL" id="GAA4970502.1"/>
    </source>
</evidence>
<gene>
    <name evidence="2" type="ORF">GCM10023225_10640</name>
</gene>
<proteinExistence type="predicted"/>
<feature type="signal peptide" evidence="1">
    <location>
        <begin position="1"/>
        <end position="37"/>
    </location>
</feature>
<protein>
    <submittedName>
        <fullName evidence="2">Uncharacterized protein</fullName>
    </submittedName>
</protein>
<keyword evidence="3" id="KW-1185">Reference proteome</keyword>
<dbReference type="EMBL" id="BAABIL010000132">
    <property type="protein sequence ID" value="GAA4970502.1"/>
    <property type="molecule type" value="Genomic_DNA"/>
</dbReference>
<reference evidence="3" key="1">
    <citation type="journal article" date="2019" name="Int. J. Syst. Evol. Microbiol.">
        <title>The Global Catalogue of Microorganisms (GCM) 10K type strain sequencing project: providing services to taxonomists for standard genome sequencing and annotation.</title>
        <authorList>
            <consortium name="The Broad Institute Genomics Platform"/>
            <consortium name="The Broad Institute Genome Sequencing Center for Infectious Disease"/>
            <person name="Wu L."/>
            <person name="Ma J."/>
        </authorList>
    </citation>
    <scope>NUCLEOTIDE SEQUENCE [LARGE SCALE GENOMIC DNA]</scope>
    <source>
        <strain evidence="3">JCM 18126</strain>
    </source>
</reference>
<accession>A0ABP9HH40</accession>
<keyword evidence="1" id="KW-0732">Signal</keyword>
<sequence>MAARFNMRSPVRITRTHRLAAAVGGGMALALSLPLNAVATPPPHAENAPRATKKVTFTDDQIKNSRKGDDHPQAREVRQLHLREQARAGRLIDAKNVSVAILDSNVSVAWERGRNVEKVTFTALTADDAPDADMAGFDIGMLTGEDPESSGVSANAYGAGMNQATWDNGQYSYKSGDCQTAYARRSGTLVGKVNGCYQKVKPTNDYNGSYDEFSYNRYATATAEQLSWTEDYVPVAMDIGSRPHRDHLSRTIGLTNYFPHTPEHLCNEGAEVSVTAGAFSATVPLRNCADKWPTPDAANSYMGARYDQGAIFGGRSAGLDFVMNPKGRQGGAYPILADWDSARFCVGTYSGCADWAIVNPGW</sequence>